<dbReference type="Proteomes" id="UP000595437">
    <property type="component" value="Chromosome 6"/>
</dbReference>
<feature type="signal peptide" evidence="1">
    <location>
        <begin position="1"/>
        <end position="18"/>
    </location>
</feature>
<name>A0A7T8K9B7_CALRO</name>
<organism evidence="2 3">
    <name type="scientific">Caligus rogercresseyi</name>
    <name type="common">Sea louse</name>
    <dbReference type="NCBI Taxonomy" id="217165"/>
    <lineage>
        <taxon>Eukaryota</taxon>
        <taxon>Metazoa</taxon>
        <taxon>Ecdysozoa</taxon>
        <taxon>Arthropoda</taxon>
        <taxon>Crustacea</taxon>
        <taxon>Multicrustacea</taxon>
        <taxon>Hexanauplia</taxon>
        <taxon>Copepoda</taxon>
        <taxon>Siphonostomatoida</taxon>
        <taxon>Caligidae</taxon>
        <taxon>Caligus</taxon>
    </lineage>
</organism>
<evidence type="ECO:0000313" key="3">
    <source>
        <dbReference type="Proteomes" id="UP000595437"/>
    </source>
</evidence>
<sequence>MTASWHLTASLISIPSTSILLLIQEYNDDIKKIKLSDEANYVTSSEAISNYFDAPFRSIAGGPCLERILERRTPFPPRQSVFPSLAYLIRDL</sequence>
<dbReference type="AlphaFoldDB" id="A0A7T8K9B7"/>
<gene>
    <name evidence="2" type="ORF">FKW44_010129</name>
</gene>
<proteinExistence type="predicted"/>
<accession>A0A7T8K9B7</accession>
<keyword evidence="1" id="KW-0732">Signal</keyword>
<reference evidence="3" key="1">
    <citation type="submission" date="2021-01" db="EMBL/GenBank/DDBJ databases">
        <title>Caligus Genome Assembly.</title>
        <authorList>
            <person name="Gallardo-Escarate C."/>
        </authorList>
    </citation>
    <scope>NUCLEOTIDE SEQUENCE [LARGE SCALE GENOMIC DNA]</scope>
</reference>
<evidence type="ECO:0000256" key="1">
    <source>
        <dbReference type="SAM" id="SignalP"/>
    </source>
</evidence>
<feature type="chain" id="PRO_5031264061" evidence="1">
    <location>
        <begin position="19"/>
        <end position="92"/>
    </location>
</feature>
<keyword evidence="3" id="KW-1185">Reference proteome</keyword>
<protein>
    <submittedName>
        <fullName evidence="2">Uncharacterized protein</fullName>
    </submittedName>
</protein>
<evidence type="ECO:0000313" key="2">
    <source>
        <dbReference type="EMBL" id="QQP49450.1"/>
    </source>
</evidence>
<dbReference type="EMBL" id="CP045895">
    <property type="protein sequence ID" value="QQP49450.1"/>
    <property type="molecule type" value="Genomic_DNA"/>
</dbReference>